<accession>A0A7C3UPP1</accession>
<comment type="caution">
    <text evidence="1">The sequence shown here is derived from an EMBL/GenBank/DDBJ whole genome shotgun (WGS) entry which is preliminary data.</text>
</comment>
<protein>
    <submittedName>
        <fullName evidence="1">Uncharacterized protein</fullName>
    </submittedName>
</protein>
<reference evidence="1" key="1">
    <citation type="journal article" date="2020" name="mSystems">
        <title>Genome- and Community-Level Interaction Insights into Carbon Utilization and Element Cycling Functions of Hydrothermarchaeota in Hydrothermal Sediment.</title>
        <authorList>
            <person name="Zhou Z."/>
            <person name="Liu Y."/>
            <person name="Xu W."/>
            <person name="Pan J."/>
            <person name="Luo Z.H."/>
            <person name="Li M."/>
        </authorList>
    </citation>
    <scope>NUCLEOTIDE SEQUENCE [LARGE SCALE GENOMIC DNA]</scope>
    <source>
        <strain evidence="1">SpSt-906</strain>
    </source>
</reference>
<dbReference type="AlphaFoldDB" id="A0A7C3UPP1"/>
<evidence type="ECO:0000313" key="1">
    <source>
        <dbReference type="EMBL" id="HGE99403.1"/>
    </source>
</evidence>
<sequence>MTKIVLLFLFILFAFAFLPVLFLSFDKEKSHFPGVDPPLLKQVNRLNGFLKKGSGKGIYTLFNVAFQKEIPEERFILAFTNWLNGKKTKRIETKFIYPTGIIASVSTWLWQDKDNYQYLYSNWIKTDSGWKLLWLSPVLNQDFDYARGEVEERKEILSLAIEKVLSEDNLVRNFRQNQVPRALIILKKGRPEEGLLPRKSSIPILWLTKAEIEKKSQYLSFPFYLDFAAIRIIENLATIYLDLIPIPNGDNPKRSRLRGLQFQFQKNREGVWEFISYGAKW</sequence>
<dbReference type="EMBL" id="DTMQ01000034">
    <property type="protein sequence ID" value="HGE99403.1"/>
    <property type="molecule type" value="Genomic_DNA"/>
</dbReference>
<proteinExistence type="predicted"/>
<name>A0A7C3UPP1_UNCW3</name>
<organism evidence="1">
    <name type="scientific">candidate division WOR-3 bacterium</name>
    <dbReference type="NCBI Taxonomy" id="2052148"/>
    <lineage>
        <taxon>Bacteria</taxon>
        <taxon>Bacteria division WOR-3</taxon>
    </lineage>
</organism>
<gene>
    <name evidence="1" type="ORF">ENX07_04960</name>
</gene>